<gene>
    <name evidence="14" type="ORF">BC739_000553</name>
</gene>
<feature type="transmembrane region" description="Helical" evidence="11">
    <location>
        <begin position="12"/>
        <end position="32"/>
    </location>
</feature>
<dbReference type="SUPFAM" id="SSF55874">
    <property type="entry name" value="ATPase domain of HSP90 chaperone/DNA topoisomerase II/histidine kinase"/>
    <property type="match status" value="1"/>
</dbReference>
<protein>
    <recommendedName>
        <fullName evidence="3">histidine kinase</fullName>
        <ecNumber evidence="3">2.7.13.3</ecNumber>
    </recommendedName>
</protein>
<dbReference type="Proteomes" id="UP000517916">
    <property type="component" value="Unassembled WGS sequence"/>
</dbReference>
<evidence type="ECO:0000256" key="6">
    <source>
        <dbReference type="ARBA" id="ARBA00022692"/>
    </source>
</evidence>
<evidence type="ECO:0000259" key="13">
    <source>
        <dbReference type="PROSITE" id="PS50885"/>
    </source>
</evidence>
<dbReference type="PANTHER" id="PTHR45436">
    <property type="entry name" value="SENSOR HISTIDINE KINASE YKOH"/>
    <property type="match status" value="1"/>
</dbReference>
<dbReference type="InterPro" id="IPR003660">
    <property type="entry name" value="HAMP_dom"/>
</dbReference>
<dbReference type="InterPro" id="IPR003594">
    <property type="entry name" value="HATPase_dom"/>
</dbReference>
<dbReference type="Pfam" id="PF02518">
    <property type="entry name" value="HATPase_c"/>
    <property type="match status" value="1"/>
</dbReference>
<comment type="caution">
    <text evidence="14">The sequence shown here is derived from an EMBL/GenBank/DDBJ whole genome shotgun (WGS) entry which is preliminary data.</text>
</comment>
<evidence type="ECO:0000256" key="8">
    <source>
        <dbReference type="ARBA" id="ARBA00022989"/>
    </source>
</evidence>
<dbReference type="PANTHER" id="PTHR45436:SF5">
    <property type="entry name" value="SENSOR HISTIDINE KINASE TRCS"/>
    <property type="match status" value="1"/>
</dbReference>
<proteinExistence type="predicted"/>
<dbReference type="CDD" id="cd00075">
    <property type="entry name" value="HATPase"/>
    <property type="match status" value="1"/>
</dbReference>
<evidence type="ECO:0000259" key="12">
    <source>
        <dbReference type="PROSITE" id="PS50109"/>
    </source>
</evidence>
<evidence type="ECO:0000313" key="14">
    <source>
        <dbReference type="EMBL" id="MBA8923356.1"/>
    </source>
</evidence>
<dbReference type="PROSITE" id="PS50885">
    <property type="entry name" value="HAMP"/>
    <property type="match status" value="1"/>
</dbReference>
<dbReference type="InterPro" id="IPR036890">
    <property type="entry name" value="HATPase_C_sf"/>
</dbReference>
<evidence type="ECO:0000313" key="15">
    <source>
        <dbReference type="Proteomes" id="UP000517916"/>
    </source>
</evidence>
<evidence type="ECO:0000256" key="10">
    <source>
        <dbReference type="ARBA" id="ARBA00023136"/>
    </source>
</evidence>
<dbReference type="PRINTS" id="PR00344">
    <property type="entry name" value="BCTRLSENSOR"/>
</dbReference>
<dbReference type="SMART" id="SM00388">
    <property type="entry name" value="HisKA"/>
    <property type="match status" value="1"/>
</dbReference>
<organism evidence="14 15">
    <name type="scientific">Kutzneria viridogrisea</name>
    <dbReference type="NCBI Taxonomy" id="47990"/>
    <lineage>
        <taxon>Bacteria</taxon>
        <taxon>Bacillati</taxon>
        <taxon>Actinomycetota</taxon>
        <taxon>Actinomycetes</taxon>
        <taxon>Pseudonocardiales</taxon>
        <taxon>Pseudonocardiaceae</taxon>
        <taxon>Kutzneria</taxon>
    </lineage>
</organism>
<dbReference type="PROSITE" id="PS50109">
    <property type="entry name" value="HIS_KIN"/>
    <property type="match status" value="1"/>
</dbReference>
<dbReference type="Pfam" id="PF00512">
    <property type="entry name" value="HisKA"/>
    <property type="match status" value="1"/>
</dbReference>
<evidence type="ECO:0000256" key="3">
    <source>
        <dbReference type="ARBA" id="ARBA00012438"/>
    </source>
</evidence>
<evidence type="ECO:0000256" key="9">
    <source>
        <dbReference type="ARBA" id="ARBA00023012"/>
    </source>
</evidence>
<keyword evidence="10 11" id="KW-0472">Membrane</keyword>
<keyword evidence="4" id="KW-0597">Phosphoprotein</keyword>
<reference evidence="14 15" key="1">
    <citation type="submission" date="2020-08" db="EMBL/GenBank/DDBJ databases">
        <title>Genomic Encyclopedia of Archaeal and Bacterial Type Strains, Phase II (KMG-II): from individual species to whole genera.</title>
        <authorList>
            <person name="Goeker M."/>
        </authorList>
    </citation>
    <scope>NUCLEOTIDE SEQUENCE [LARGE SCALE GENOMIC DNA]</scope>
    <source>
        <strain evidence="14 15">DSM 43850</strain>
    </source>
</reference>
<evidence type="ECO:0000256" key="2">
    <source>
        <dbReference type="ARBA" id="ARBA00004236"/>
    </source>
</evidence>
<dbReference type="Gene3D" id="3.30.565.10">
    <property type="entry name" value="Histidine kinase-like ATPase, C-terminal domain"/>
    <property type="match status" value="1"/>
</dbReference>
<dbReference type="InterPro" id="IPR050428">
    <property type="entry name" value="TCS_sensor_his_kinase"/>
</dbReference>
<accession>A0ABR6B911</accession>
<dbReference type="Gene3D" id="6.10.340.10">
    <property type="match status" value="1"/>
</dbReference>
<sequence>MGLTVRARITALYGLLFVVGGLVLVLVVYLLVKVNLVSQVATAVSAALPVNDDAVTRTIPTDIAAVSQDIAVVSQNTVLTKLIIVSVVSLVVLAVLAVAVGWWISGRVLRPLHRISATAQRLSSENLHERIALGGPPDELTELAETFNDMLDRLADAFESQRRFIANASHELRTPLSIQRALVQIGLSEKDFDKVSIVREQLLAANRRSERLIDGLLVLARSDRGLENREPVALHEVVAHELAAAPVGALEVRTSLDDCWVLGDPVLISQLVSNLVGNAVRHNVDGGQIRVHTHARTGLLISNTGPEVDAARLPELFEPFRRGAERTRGAEGSGLGLSIVRSIVRAHGGAVHAYPRRGGGLEVSVTLPTAVPALS</sequence>
<keyword evidence="6 11" id="KW-0812">Transmembrane</keyword>
<name>A0ABR6B911_9PSEU</name>
<keyword evidence="15" id="KW-1185">Reference proteome</keyword>
<evidence type="ECO:0000256" key="7">
    <source>
        <dbReference type="ARBA" id="ARBA00022777"/>
    </source>
</evidence>
<dbReference type="InterPro" id="IPR004358">
    <property type="entry name" value="Sig_transdc_His_kin-like_C"/>
</dbReference>
<dbReference type="GO" id="GO:0016301">
    <property type="term" value="F:kinase activity"/>
    <property type="evidence" value="ECO:0007669"/>
    <property type="project" value="UniProtKB-KW"/>
</dbReference>
<comment type="subcellular location">
    <subcellularLocation>
        <location evidence="2">Cell membrane</location>
    </subcellularLocation>
</comment>
<feature type="domain" description="Histidine kinase" evidence="12">
    <location>
        <begin position="167"/>
        <end position="371"/>
    </location>
</feature>
<evidence type="ECO:0000256" key="5">
    <source>
        <dbReference type="ARBA" id="ARBA00022679"/>
    </source>
</evidence>
<evidence type="ECO:0000256" key="1">
    <source>
        <dbReference type="ARBA" id="ARBA00000085"/>
    </source>
</evidence>
<dbReference type="CDD" id="cd06225">
    <property type="entry name" value="HAMP"/>
    <property type="match status" value="1"/>
</dbReference>
<comment type="catalytic activity">
    <reaction evidence="1">
        <text>ATP + protein L-histidine = ADP + protein N-phospho-L-histidine.</text>
        <dbReference type="EC" id="2.7.13.3"/>
    </reaction>
</comment>
<dbReference type="InterPro" id="IPR005467">
    <property type="entry name" value="His_kinase_dom"/>
</dbReference>
<dbReference type="EC" id="2.7.13.3" evidence="3"/>
<dbReference type="SUPFAM" id="SSF158472">
    <property type="entry name" value="HAMP domain-like"/>
    <property type="match status" value="1"/>
</dbReference>
<dbReference type="SUPFAM" id="SSF47384">
    <property type="entry name" value="Homodimeric domain of signal transducing histidine kinase"/>
    <property type="match status" value="1"/>
</dbReference>
<keyword evidence="7 14" id="KW-0418">Kinase</keyword>
<dbReference type="RefSeq" id="WP_030107711.1">
    <property type="nucleotide sequence ID" value="NZ_BAAABQ010000063.1"/>
</dbReference>
<keyword evidence="5" id="KW-0808">Transferase</keyword>
<evidence type="ECO:0000256" key="11">
    <source>
        <dbReference type="SAM" id="Phobius"/>
    </source>
</evidence>
<dbReference type="Gene3D" id="1.10.287.130">
    <property type="match status" value="1"/>
</dbReference>
<dbReference type="SMART" id="SM00387">
    <property type="entry name" value="HATPase_c"/>
    <property type="match status" value="1"/>
</dbReference>
<feature type="transmembrane region" description="Helical" evidence="11">
    <location>
        <begin position="82"/>
        <end position="104"/>
    </location>
</feature>
<evidence type="ECO:0000256" key="4">
    <source>
        <dbReference type="ARBA" id="ARBA00022553"/>
    </source>
</evidence>
<keyword evidence="9" id="KW-0902">Two-component regulatory system</keyword>
<keyword evidence="8 11" id="KW-1133">Transmembrane helix</keyword>
<dbReference type="Pfam" id="PF00672">
    <property type="entry name" value="HAMP"/>
    <property type="match status" value="1"/>
</dbReference>
<dbReference type="InterPro" id="IPR036097">
    <property type="entry name" value="HisK_dim/P_sf"/>
</dbReference>
<dbReference type="EMBL" id="JACJID010000001">
    <property type="protein sequence ID" value="MBA8923356.1"/>
    <property type="molecule type" value="Genomic_DNA"/>
</dbReference>
<feature type="domain" description="HAMP" evidence="13">
    <location>
        <begin position="106"/>
        <end position="159"/>
    </location>
</feature>
<dbReference type="CDD" id="cd00082">
    <property type="entry name" value="HisKA"/>
    <property type="match status" value="1"/>
</dbReference>
<dbReference type="InterPro" id="IPR003661">
    <property type="entry name" value="HisK_dim/P_dom"/>
</dbReference>
<dbReference type="SMART" id="SM00304">
    <property type="entry name" value="HAMP"/>
    <property type="match status" value="1"/>
</dbReference>